<reference evidence="2" key="1">
    <citation type="submission" date="2022-11" db="UniProtKB">
        <authorList>
            <consortium name="WormBaseParasite"/>
        </authorList>
    </citation>
    <scope>IDENTIFICATION</scope>
</reference>
<dbReference type="WBParaSite" id="nRc.2.0.1.t26802-RA">
    <property type="protein sequence ID" value="nRc.2.0.1.t26802-RA"/>
    <property type="gene ID" value="nRc.2.0.1.g26802"/>
</dbReference>
<proteinExistence type="predicted"/>
<dbReference type="AlphaFoldDB" id="A0A915JL45"/>
<keyword evidence="1" id="KW-1185">Reference proteome</keyword>
<name>A0A915JL45_ROMCU</name>
<protein>
    <submittedName>
        <fullName evidence="2">Uncharacterized protein</fullName>
    </submittedName>
</protein>
<dbReference type="Proteomes" id="UP000887565">
    <property type="component" value="Unplaced"/>
</dbReference>
<accession>A0A915JL45</accession>
<organism evidence="1 2">
    <name type="scientific">Romanomermis culicivorax</name>
    <name type="common">Nematode worm</name>
    <dbReference type="NCBI Taxonomy" id="13658"/>
    <lineage>
        <taxon>Eukaryota</taxon>
        <taxon>Metazoa</taxon>
        <taxon>Ecdysozoa</taxon>
        <taxon>Nematoda</taxon>
        <taxon>Enoplea</taxon>
        <taxon>Dorylaimia</taxon>
        <taxon>Mermithida</taxon>
        <taxon>Mermithoidea</taxon>
        <taxon>Mermithidae</taxon>
        <taxon>Romanomermis</taxon>
    </lineage>
</organism>
<evidence type="ECO:0000313" key="1">
    <source>
        <dbReference type="Proteomes" id="UP000887565"/>
    </source>
</evidence>
<evidence type="ECO:0000313" key="2">
    <source>
        <dbReference type="WBParaSite" id="nRc.2.0.1.t26802-RA"/>
    </source>
</evidence>
<sequence length="121" mass="13237">MIIEATPPPKILGNTDPWPKKVTRLFHSPRGPVTCMGISAPGGHPSCNTYIMHQFASDPGNRSSLDPSCTQGMPERKPCRASLKFSLQVCGDDTIIYDDCDYQKLEDKQHSTGCPSLQCNA</sequence>